<feature type="domain" description="Very-long-chain aldehyde decarbonylase CER1-like C-terminal" evidence="2">
    <location>
        <begin position="1"/>
        <end position="119"/>
    </location>
</feature>
<proteinExistence type="predicted"/>
<evidence type="ECO:0000313" key="4">
    <source>
        <dbReference type="Proteomes" id="UP000639772"/>
    </source>
</evidence>
<evidence type="ECO:0000259" key="2">
    <source>
        <dbReference type="Pfam" id="PF12076"/>
    </source>
</evidence>
<sequence length="131" mass="15229">MVQREEYKLLKAALPEELQQHLELSHSYHCKVVLVGDGLRDEVQRMALKDSKFIPFSQFPPKAIRRDCTYYYTPALMAPKAYENQHSCENWLPRRAMSAWRAAGVIHALEGWEADDHEDVTMELKRSGLQL</sequence>
<comment type="subcellular location">
    <subcellularLocation>
        <location evidence="1">Membrane</location>
        <topology evidence="1">Multi-pass membrane protein</topology>
    </subcellularLocation>
</comment>
<evidence type="ECO:0000256" key="1">
    <source>
        <dbReference type="ARBA" id="ARBA00004141"/>
    </source>
</evidence>
<dbReference type="AlphaFoldDB" id="A0A835UET9"/>
<dbReference type="GO" id="GO:0016020">
    <property type="term" value="C:membrane"/>
    <property type="evidence" value="ECO:0007669"/>
    <property type="project" value="UniProtKB-SubCell"/>
</dbReference>
<reference evidence="3 4" key="1">
    <citation type="journal article" date="2020" name="Nat. Food">
        <title>A phased Vanilla planifolia genome enables genetic improvement of flavour and production.</title>
        <authorList>
            <person name="Hasing T."/>
            <person name="Tang H."/>
            <person name="Brym M."/>
            <person name="Khazi F."/>
            <person name="Huang T."/>
            <person name="Chambers A.H."/>
        </authorList>
    </citation>
    <scope>NUCLEOTIDE SEQUENCE [LARGE SCALE GENOMIC DNA]</scope>
    <source>
        <tissue evidence="3">Leaf</tissue>
    </source>
</reference>
<dbReference type="EMBL" id="JADCNM010000012">
    <property type="protein sequence ID" value="KAG0458648.1"/>
    <property type="molecule type" value="Genomic_DNA"/>
</dbReference>
<dbReference type="InterPro" id="IPR021940">
    <property type="entry name" value="CER1-like_C"/>
</dbReference>
<accession>A0A835UET9</accession>
<evidence type="ECO:0000313" key="3">
    <source>
        <dbReference type="EMBL" id="KAG0458648.1"/>
    </source>
</evidence>
<gene>
    <name evidence="3" type="ORF">HPP92_021776</name>
</gene>
<dbReference type="Pfam" id="PF12076">
    <property type="entry name" value="CER1-like_C"/>
    <property type="match status" value="1"/>
</dbReference>
<comment type="caution">
    <text evidence="3">The sequence shown here is derived from an EMBL/GenBank/DDBJ whole genome shotgun (WGS) entry which is preliminary data.</text>
</comment>
<organism evidence="3 4">
    <name type="scientific">Vanilla planifolia</name>
    <name type="common">Vanilla</name>
    <dbReference type="NCBI Taxonomy" id="51239"/>
    <lineage>
        <taxon>Eukaryota</taxon>
        <taxon>Viridiplantae</taxon>
        <taxon>Streptophyta</taxon>
        <taxon>Embryophyta</taxon>
        <taxon>Tracheophyta</taxon>
        <taxon>Spermatophyta</taxon>
        <taxon>Magnoliopsida</taxon>
        <taxon>Liliopsida</taxon>
        <taxon>Asparagales</taxon>
        <taxon>Orchidaceae</taxon>
        <taxon>Vanilloideae</taxon>
        <taxon>Vanilleae</taxon>
        <taxon>Vanilla</taxon>
    </lineage>
</organism>
<dbReference type="OrthoDB" id="408954at2759"/>
<dbReference type="Proteomes" id="UP000639772">
    <property type="component" value="Chromosome 12"/>
</dbReference>
<name>A0A835UET9_VANPL</name>
<protein>
    <recommendedName>
        <fullName evidence="2">Very-long-chain aldehyde decarbonylase CER1-like C-terminal domain-containing protein</fullName>
    </recommendedName>
</protein>